<feature type="region of interest" description="Disordered" evidence="3">
    <location>
        <begin position="244"/>
        <end position="264"/>
    </location>
</feature>
<keyword evidence="4" id="KW-0732">Signal</keyword>
<evidence type="ECO:0000313" key="5">
    <source>
        <dbReference type="EMBL" id="CEM54074.1"/>
    </source>
</evidence>
<comment type="subcellular location">
    <subcellularLocation>
        <location evidence="1">Secreted</location>
    </subcellularLocation>
</comment>
<feature type="chain" id="PRO_5005192787" description="Phospholipase A2 domain-containing protein" evidence="4">
    <location>
        <begin position="23"/>
        <end position="274"/>
    </location>
</feature>
<sequence length="274" mass="29537">MTANVLISCVSVASVACLFAQGQNCGSTKWQQILLDAGEVVGFPNINPDSCCVGHDQCYLNCAGPTQRDCDSQFKDCLVNKCDRVYDTLIEYPSLRICHAGSHLYWSAVNQFGSTAFTQSREACPSTPASSSLQSLQTAEDAGGDSTLLTGPSTNTNTTNATLEAPSFADVFDPTGDRSYGIEGCTTDPEWKDSEGDDCAAYEEQRHYCATAADYPGPHNVTATEACCVCPAYTQIIESLADQQHDEKEMEAEGSAEAQEGGLRRLKRGRQMLF</sequence>
<dbReference type="PROSITE" id="PS00118">
    <property type="entry name" value="PA2_HIS"/>
    <property type="match status" value="1"/>
</dbReference>
<gene>
    <name evidence="5" type="ORF">Cvel_12492</name>
</gene>
<dbReference type="PANTHER" id="PTHR12824:SF8">
    <property type="entry name" value="GXIVSPLA2, ISOFORM A"/>
    <property type="match status" value="1"/>
</dbReference>
<feature type="compositionally biased region" description="Polar residues" evidence="3">
    <location>
        <begin position="123"/>
        <end position="138"/>
    </location>
</feature>
<feature type="region of interest" description="Disordered" evidence="3">
    <location>
        <begin position="123"/>
        <end position="161"/>
    </location>
</feature>
<dbReference type="GO" id="GO:0016042">
    <property type="term" value="P:lipid catabolic process"/>
    <property type="evidence" value="ECO:0007669"/>
    <property type="project" value="InterPro"/>
</dbReference>
<organism evidence="5">
    <name type="scientific">Chromera velia CCMP2878</name>
    <dbReference type="NCBI Taxonomy" id="1169474"/>
    <lineage>
        <taxon>Eukaryota</taxon>
        <taxon>Sar</taxon>
        <taxon>Alveolata</taxon>
        <taxon>Colpodellida</taxon>
        <taxon>Chromeraceae</taxon>
        <taxon>Chromera</taxon>
    </lineage>
</organism>
<evidence type="ECO:0000256" key="2">
    <source>
        <dbReference type="ARBA" id="ARBA00022525"/>
    </source>
</evidence>
<evidence type="ECO:0008006" key="6">
    <source>
        <dbReference type="Google" id="ProtNLM"/>
    </source>
</evidence>
<dbReference type="Pfam" id="PF06951">
    <property type="entry name" value="PLA2G12"/>
    <property type="match status" value="1"/>
</dbReference>
<accession>A0A0G4IAL5</accession>
<dbReference type="InterPro" id="IPR033113">
    <property type="entry name" value="PLA2_histidine"/>
</dbReference>
<dbReference type="SUPFAM" id="SSF48619">
    <property type="entry name" value="Phospholipase A2, PLA2"/>
    <property type="match status" value="1"/>
</dbReference>
<evidence type="ECO:0000256" key="4">
    <source>
        <dbReference type="SAM" id="SignalP"/>
    </source>
</evidence>
<dbReference type="InterPro" id="IPR010711">
    <property type="entry name" value="PLA2G12"/>
</dbReference>
<evidence type="ECO:0000256" key="1">
    <source>
        <dbReference type="ARBA" id="ARBA00004613"/>
    </source>
</evidence>
<name>A0A0G4IAL5_9ALVE</name>
<feature type="signal peptide" evidence="4">
    <location>
        <begin position="1"/>
        <end position="22"/>
    </location>
</feature>
<dbReference type="VEuPathDB" id="CryptoDB:Cvel_12492"/>
<dbReference type="GO" id="GO:0050482">
    <property type="term" value="P:arachidonate secretion"/>
    <property type="evidence" value="ECO:0007669"/>
    <property type="project" value="InterPro"/>
</dbReference>
<dbReference type="GO" id="GO:0004623">
    <property type="term" value="F:phospholipase A2 activity"/>
    <property type="evidence" value="ECO:0007669"/>
    <property type="project" value="InterPro"/>
</dbReference>
<evidence type="ECO:0000256" key="3">
    <source>
        <dbReference type="SAM" id="MobiDB-lite"/>
    </source>
</evidence>
<keyword evidence="2" id="KW-0964">Secreted</keyword>
<feature type="compositionally biased region" description="Low complexity" evidence="3">
    <location>
        <begin position="147"/>
        <end position="161"/>
    </location>
</feature>
<dbReference type="GO" id="GO:0005509">
    <property type="term" value="F:calcium ion binding"/>
    <property type="evidence" value="ECO:0007669"/>
    <property type="project" value="InterPro"/>
</dbReference>
<dbReference type="EMBL" id="CDMZ01005753">
    <property type="protein sequence ID" value="CEM54074.1"/>
    <property type="molecule type" value="Genomic_DNA"/>
</dbReference>
<dbReference type="Gene3D" id="1.20.90.10">
    <property type="entry name" value="Phospholipase A2 domain"/>
    <property type="match status" value="1"/>
</dbReference>
<reference evidence="5" key="1">
    <citation type="submission" date="2014-11" db="EMBL/GenBank/DDBJ databases">
        <authorList>
            <person name="Otto D Thomas"/>
            <person name="Naeem Raeece"/>
        </authorList>
    </citation>
    <scope>NUCLEOTIDE SEQUENCE</scope>
</reference>
<dbReference type="PANTHER" id="PTHR12824">
    <property type="entry name" value="GROUP XII SECRETORY PHOSPHOLIPASE A2 FAMILY MEMBER"/>
    <property type="match status" value="1"/>
</dbReference>
<protein>
    <recommendedName>
        <fullName evidence="6">Phospholipase A2 domain-containing protein</fullName>
    </recommendedName>
</protein>
<dbReference type="GO" id="GO:0005576">
    <property type="term" value="C:extracellular region"/>
    <property type="evidence" value="ECO:0007669"/>
    <property type="project" value="UniProtKB-SubCell"/>
</dbReference>
<dbReference type="InterPro" id="IPR036444">
    <property type="entry name" value="PLipase_A2_dom_sf"/>
</dbReference>
<dbReference type="GO" id="GO:0006644">
    <property type="term" value="P:phospholipid metabolic process"/>
    <property type="evidence" value="ECO:0007669"/>
    <property type="project" value="InterPro"/>
</dbReference>
<dbReference type="AlphaFoldDB" id="A0A0G4IAL5"/>
<proteinExistence type="predicted"/>